<dbReference type="Gene3D" id="3.30.70.1730">
    <property type="match status" value="1"/>
</dbReference>
<dbReference type="GO" id="GO:0005840">
    <property type="term" value="C:ribosome"/>
    <property type="evidence" value="ECO:0007669"/>
    <property type="project" value="UniProtKB-KW"/>
</dbReference>
<evidence type="ECO:0000256" key="1">
    <source>
        <dbReference type="ARBA" id="ARBA00008889"/>
    </source>
</evidence>
<dbReference type="SUPFAM" id="SSF160369">
    <property type="entry name" value="Ribosomal protein L10-like"/>
    <property type="match status" value="1"/>
</dbReference>
<protein>
    <recommendedName>
        <fullName evidence="5">50S ribosomal protein L10</fullName>
    </recommendedName>
</protein>
<name>A0A7S1IRD0_9EUGL</name>
<dbReference type="InterPro" id="IPR043141">
    <property type="entry name" value="Ribosomal_uL10-like_sf"/>
</dbReference>
<dbReference type="GO" id="GO:1990904">
    <property type="term" value="C:ribonucleoprotein complex"/>
    <property type="evidence" value="ECO:0007669"/>
    <property type="project" value="UniProtKB-KW"/>
</dbReference>
<sequence>MPGNTKIMVVKNTLFRMAAQGTGFEAADPMTVGMNAWFFVEIDDVQETIKAYQAFLKASGKDKNKGAKGIIGGAMESSLLTPDQVKALESMPTKKELIEKIARLIKQVTTKVAYGVNATPRKLAIAVRMATIDDQEGGEEALAAARALIKGDEAAEE</sequence>
<dbReference type="AlphaFoldDB" id="A0A7S1IRD0"/>
<comment type="similarity">
    <text evidence="1">Belongs to the universal ribosomal protein uL10 family.</text>
</comment>
<accession>A0A7S1IRD0</accession>
<dbReference type="InterPro" id="IPR001790">
    <property type="entry name" value="Ribosomal_uL10"/>
</dbReference>
<dbReference type="Pfam" id="PF00466">
    <property type="entry name" value="Ribosomal_L10"/>
    <property type="match status" value="1"/>
</dbReference>
<organism evidence="4">
    <name type="scientific">Eutreptiella gymnastica</name>
    <dbReference type="NCBI Taxonomy" id="73025"/>
    <lineage>
        <taxon>Eukaryota</taxon>
        <taxon>Discoba</taxon>
        <taxon>Euglenozoa</taxon>
        <taxon>Euglenida</taxon>
        <taxon>Spirocuta</taxon>
        <taxon>Euglenophyceae</taxon>
        <taxon>Eutreptiales</taxon>
        <taxon>Eutreptiaceae</taxon>
        <taxon>Eutreptiella</taxon>
    </lineage>
</organism>
<keyword evidence="3" id="KW-0687">Ribonucleoprotein</keyword>
<gene>
    <name evidence="4" type="ORF">EGYM00392_LOCUS31751</name>
</gene>
<keyword evidence="2" id="KW-0689">Ribosomal protein</keyword>
<evidence type="ECO:0000313" key="4">
    <source>
        <dbReference type="EMBL" id="CAD9020636.1"/>
    </source>
</evidence>
<proteinExistence type="inferred from homology"/>
<reference evidence="4" key="1">
    <citation type="submission" date="2021-01" db="EMBL/GenBank/DDBJ databases">
        <authorList>
            <person name="Corre E."/>
            <person name="Pelletier E."/>
            <person name="Niang G."/>
            <person name="Scheremetjew M."/>
            <person name="Finn R."/>
            <person name="Kale V."/>
            <person name="Holt S."/>
            <person name="Cochrane G."/>
            <person name="Meng A."/>
            <person name="Brown T."/>
            <person name="Cohen L."/>
        </authorList>
    </citation>
    <scope>NUCLEOTIDE SEQUENCE</scope>
    <source>
        <strain evidence="4">NIES-381</strain>
    </source>
</reference>
<evidence type="ECO:0000256" key="2">
    <source>
        <dbReference type="ARBA" id="ARBA00022980"/>
    </source>
</evidence>
<dbReference type="InterPro" id="IPR047865">
    <property type="entry name" value="Ribosomal_uL10_bac_type"/>
</dbReference>
<evidence type="ECO:0008006" key="5">
    <source>
        <dbReference type="Google" id="ProtNLM"/>
    </source>
</evidence>
<evidence type="ECO:0000256" key="3">
    <source>
        <dbReference type="ARBA" id="ARBA00023274"/>
    </source>
</evidence>
<dbReference type="PANTHER" id="PTHR11560">
    <property type="entry name" value="39S RIBOSOMAL PROTEIN L10, MITOCHONDRIAL"/>
    <property type="match status" value="1"/>
</dbReference>
<dbReference type="EMBL" id="HBGA01085117">
    <property type="protein sequence ID" value="CAD9020636.1"/>
    <property type="molecule type" value="Transcribed_RNA"/>
</dbReference>
<dbReference type="CDD" id="cd05797">
    <property type="entry name" value="Ribosomal_L10"/>
    <property type="match status" value="1"/>
</dbReference>